<evidence type="ECO:0000313" key="1">
    <source>
        <dbReference type="EMBL" id="CRL04699.1"/>
    </source>
</evidence>
<sequence length="123" mass="14226">MKSHFKGAFEVKVNKSDSDKVFDHKIPTNWLNVKNSSTEPHIAIKMKINMNKSTFQALFSQCESLNVLVKFNHKASFLFRGSKRKCWRKIIKQKNLQTTKSVSLAIASFVVFLRVKLNVNCFM</sequence>
<dbReference type="EMBL" id="CVRI01000063">
    <property type="protein sequence ID" value="CRL04699.1"/>
    <property type="molecule type" value="Genomic_DNA"/>
</dbReference>
<protein>
    <submittedName>
        <fullName evidence="1">CLUMA_CG017763, isoform A</fullName>
    </submittedName>
</protein>
<reference evidence="1 2" key="1">
    <citation type="submission" date="2015-04" db="EMBL/GenBank/DDBJ databases">
        <authorList>
            <person name="Syromyatnikov M.Y."/>
            <person name="Popov V.N."/>
        </authorList>
    </citation>
    <scope>NUCLEOTIDE SEQUENCE [LARGE SCALE GENOMIC DNA]</scope>
</reference>
<evidence type="ECO:0000313" key="2">
    <source>
        <dbReference type="Proteomes" id="UP000183832"/>
    </source>
</evidence>
<accession>A0A1J1IWN6</accession>
<name>A0A1J1IWN6_9DIPT</name>
<organism evidence="1 2">
    <name type="scientific">Clunio marinus</name>
    <dbReference type="NCBI Taxonomy" id="568069"/>
    <lineage>
        <taxon>Eukaryota</taxon>
        <taxon>Metazoa</taxon>
        <taxon>Ecdysozoa</taxon>
        <taxon>Arthropoda</taxon>
        <taxon>Hexapoda</taxon>
        <taxon>Insecta</taxon>
        <taxon>Pterygota</taxon>
        <taxon>Neoptera</taxon>
        <taxon>Endopterygota</taxon>
        <taxon>Diptera</taxon>
        <taxon>Nematocera</taxon>
        <taxon>Chironomoidea</taxon>
        <taxon>Chironomidae</taxon>
        <taxon>Clunio</taxon>
    </lineage>
</organism>
<dbReference type="Proteomes" id="UP000183832">
    <property type="component" value="Unassembled WGS sequence"/>
</dbReference>
<gene>
    <name evidence="1" type="ORF">CLUMA_CG017763</name>
</gene>
<proteinExistence type="predicted"/>
<dbReference type="AlphaFoldDB" id="A0A1J1IWN6"/>
<keyword evidence="2" id="KW-1185">Reference proteome</keyword>